<accession>A0A0R1R533</accession>
<gene>
    <name evidence="2" type="ORF">FD01_GL002595</name>
</gene>
<proteinExistence type="predicted"/>
<comment type="caution">
    <text evidence="2">The sequence shown here is derived from an EMBL/GenBank/DDBJ whole genome shotgun (WGS) entry which is preliminary data.</text>
</comment>
<dbReference type="InterPro" id="IPR055346">
    <property type="entry name" value="Fe-S_cluster_assembly_SufBD"/>
</dbReference>
<reference evidence="2 3" key="1">
    <citation type="journal article" date="2015" name="Genome Announc.">
        <title>Expanding the biotechnology potential of lactobacilli through comparative genomics of 213 strains and associated genera.</title>
        <authorList>
            <person name="Sun Z."/>
            <person name="Harris H.M."/>
            <person name="McCann A."/>
            <person name="Guo C."/>
            <person name="Argimon S."/>
            <person name="Zhang W."/>
            <person name="Yang X."/>
            <person name="Jeffery I.B."/>
            <person name="Cooney J.C."/>
            <person name="Kagawa T.F."/>
            <person name="Liu W."/>
            <person name="Song Y."/>
            <person name="Salvetti E."/>
            <person name="Wrobel A."/>
            <person name="Rasinkangas P."/>
            <person name="Parkhill J."/>
            <person name="Rea M.C."/>
            <person name="O'Sullivan O."/>
            <person name="Ritari J."/>
            <person name="Douillard F.P."/>
            <person name="Paul Ross R."/>
            <person name="Yang R."/>
            <person name="Briner A.E."/>
            <person name="Felis G.E."/>
            <person name="de Vos W.M."/>
            <person name="Barrangou R."/>
            <person name="Klaenhammer T.R."/>
            <person name="Caufield P.W."/>
            <person name="Cui Y."/>
            <person name="Zhang H."/>
            <person name="O'Toole P.W."/>
        </authorList>
    </citation>
    <scope>NUCLEOTIDE SEQUENCE [LARGE SCALE GENOMIC DNA]</scope>
    <source>
        <strain evidence="2 3">DSM 13343</strain>
    </source>
</reference>
<dbReference type="PATRIC" id="fig|1423769.4.peg.2801"/>
<dbReference type="GO" id="GO:0016226">
    <property type="term" value="P:iron-sulfur cluster assembly"/>
    <property type="evidence" value="ECO:0007669"/>
    <property type="project" value="InterPro"/>
</dbReference>
<dbReference type="RefSeq" id="WP_054717159.1">
    <property type="nucleotide sequence ID" value="NZ_AZEU01000043.1"/>
</dbReference>
<dbReference type="PANTHER" id="PTHR43575:SF1">
    <property type="entry name" value="PROTEIN ABCI7, CHLOROPLASTIC"/>
    <property type="match status" value="1"/>
</dbReference>
<dbReference type="AlphaFoldDB" id="A0A0R1R533"/>
<evidence type="ECO:0000259" key="1">
    <source>
        <dbReference type="Pfam" id="PF01458"/>
    </source>
</evidence>
<organism evidence="2 3">
    <name type="scientific">Lacticaseibacillus manihotivorans DSM 13343 = JCM 12514</name>
    <dbReference type="NCBI Taxonomy" id="1423769"/>
    <lineage>
        <taxon>Bacteria</taxon>
        <taxon>Bacillati</taxon>
        <taxon>Bacillota</taxon>
        <taxon>Bacilli</taxon>
        <taxon>Lactobacillales</taxon>
        <taxon>Lactobacillaceae</taxon>
        <taxon>Lacticaseibacillus</taxon>
    </lineage>
</organism>
<feature type="domain" description="SUF system FeS cluster assembly SufBD core" evidence="1">
    <location>
        <begin position="89"/>
        <end position="307"/>
    </location>
</feature>
<name>A0A0R1R533_9LACO</name>
<evidence type="ECO:0000313" key="3">
    <source>
        <dbReference type="Proteomes" id="UP000051790"/>
    </source>
</evidence>
<dbReference type="SUPFAM" id="SSF101960">
    <property type="entry name" value="Stabilizer of iron transporter SufD"/>
    <property type="match status" value="1"/>
</dbReference>
<dbReference type="Pfam" id="PF01458">
    <property type="entry name" value="SUFBD_core"/>
    <property type="match status" value="1"/>
</dbReference>
<dbReference type="InterPro" id="IPR000825">
    <property type="entry name" value="SUF_FeS_clus_asmbl_SufBD_core"/>
</dbReference>
<sequence>MPDLHLPDTPKIPLARYLKQAKDDTKAQASVVAPDSVKVSTDSTMAMTEASSLDTWLQTAPQSQTEITIPENYNDSTPIKIVGPKTTGGNVLIHVGANAHVALQERWASSGDMLGVSVELDADEGAQIDWLSYDAFDADMVILQRYARLGKDVHLNWTVAGFSHNSGASLLTTDLNGSGAEATVNVGVLASAKQHIGYVTGITNYGEKTVGHINQRGVLVDKAHLAFNGVGHIVQGARGSDSQQENRVLMLSEAARGDANPILLIDENDVTAGHAASVSRVDAVQMYYLMSRGVPEAIAKRLVIRGFLEVGLSEIADSELRDELFKTIDETLVNADA</sequence>
<dbReference type="InterPro" id="IPR037284">
    <property type="entry name" value="SUF_FeS_clus_asmbl_SufBD_sf"/>
</dbReference>
<dbReference type="PANTHER" id="PTHR43575">
    <property type="entry name" value="PROTEIN ABCI7, CHLOROPLASTIC"/>
    <property type="match status" value="1"/>
</dbReference>
<dbReference type="OrthoDB" id="9803529at2"/>
<evidence type="ECO:0000313" key="2">
    <source>
        <dbReference type="EMBL" id="KRL52207.1"/>
    </source>
</evidence>
<keyword evidence="3" id="KW-1185">Reference proteome</keyword>
<dbReference type="Proteomes" id="UP000051790">
    <property type="component" value="Unassembled WGS sequence"/>
</dbReference>
<protein>
    <submittedName>
        <fullName evidence="2">Fe-S cluster assembly ABC transporter permease</fullName>
    </submittedName>
</protein>
<dbReference type="EMBL" id="AZEU01000043">
    <property type="protein sequence ID" value="KRL52207.1"/>
    <property type="molecule type" value="Genomic_DNA"/>
</dbReference>